<accession>H2J7F5</accession>
<dbReference type="Proteomes" id="UP000007161">
    <property type="component" value="Chromosome"/>
</dbReference>
<name>H2J7F5_MARPK</name>
<dbReference type="STRING" id="443254.Marpi_2073"/>
<dbReference type="KEGG" id="mpz:Marpi_2073"/>
<feature type="domain" description="DUF2202" evidence="1">
    <location>
        <begin position="43"/>
        <end position="202"/>
    </location>
</feature>
<dbReference type="InterPro" id="IPR012347">
    <property type="entry name" value="Ferritin-like"/>
</dbReference>
<protein>
    <recommendedName>
        <fullName evidence="1">DUF2202 domain-containing protein</fullName>
    </recommendedName>
</protein>
<dbReference type="EMBL" id="CP003257">
    <property type="protein sequence ID" value="AEX86448.1"/>
    <property type="molecule type" value="Genomic_DNA"/>
</dbReference>
<evidence type="ECO:0000313" key="3">
    <source>
        <dbReference type="Proteomes" id="UP000007161"/>
    </source>
</evidence>
<dbReference type="eggNOG" id="COG4902">
    <property type="taxonomic scope" value="Bacteria"/>
</dbReference>
<dbReference type="AlphaFoldDB" id="H2J7F5"/>
<evidence type="ECO:0000313" key="2">
    <source>
        <dbReference type="EMBL" id="AEX86448.1"/>
    </source>
</evidence>
<dbReference type="InterPro" id="IPR019243">
    <property type="entry name" value="DUF2202"/>
</dbReference>
<dbReference type="RefSeq" id="WP_014297518.1">
    <property type="nucleotide sequence ID" value="NC_016751.1"/>
</dbReference>
<reference evidence="2 3" key="1">
    <citation type="journal article" date="2012" name="J. Bacteriol.">
        <title>Complete Genome Sequence of the Thermophilic, Piezophilic, Heterotrophic Bacterium Marinitoga piezophila KA3.</title>
        <authorList>
            <person name="Lucas S."/>
            <person name="Han J."/>
            <person name="Lapidus A."/>
            <person name="Cheng J.F."/>
            <person name="Goodwin L.A."/>
            <person name="Pitluck S."/>
            <person name="Peters L."/>
            <person name="Mikhailova N."/>
            <person name="Teshima H."/>
            <person name="Detter J.C."/>
            <person name="Han C."/>
            <person name="Tapia R."/>
            <person name="Land M."/>
            <person name="Hauser L."/>
            <person name="Kyrpides N.C."/>
            <person name="Ivanova N."/>
            <person name="Pagani I."/>
            <person name="Vannier P."/>
            <person name="Oger P."/>
            <person name="Bartlett D.H."/>
            <person name="Noll K.M."/>
            <person name="Woyke T."/>
            <person name="Jebbar M."/>
        </authorList>
    </citation>
    <scope>NUCLEOTIDE SEQUENCE [LARGE SCALE GENOMIC DNA]</scope>
    <source>
        <strain evidence="3">DSM 14283 / JCM 11233 / KA3</strain>
    </source>
</reference>
<evidence type="ECO:0000259" key="1">
    <source>
        <dbReference type="Pfam" id="PF09968"/>
    </source>
</evidence>
<proteinExistence type="predicted"/>
<dbReference type="SUPFAM" id="SSF47240">
    <property type="entry name" value="Ferritin-like"/>
    <property type="match status" value="1"/>
</dbReference>
<dbReference type="HOGENOM" id="CLU_051317_1_2_0"/>
<keyword evidence="3" id="KW-1185">Reference proteome</keyword>
<dbReference type="Pfam" id="PF09968">
    <property type="entry name" value="DUF2202"/>
    <property type="match status" value="1"/>
</dbReference>
<dbReference type="OrthoDB" id="9801086at2"/>
<reference evidence="3" key="2">
    <citation type="submission" date="2012-01" db="EMBL/GenBank/DDBJ databases">
        <title>Complete sequence of chromosome of Marinitoga piezophila KA3.</title>
        <authorList>
            <person name="Lucas S."/>
            <person name="Han J."/>
            <person name="Lapidus A."/>
            <person name="Cheng J.-F."/>
            <person name="Goodwin L."/>
            <person name="Pitluck S."/>
            <person name="Peters L."/>
            <person name="Mikhailova N."/>
            <person name="Teshima H."/>
            <person name="Detter J.C."/>
            <person name="Han C."/>
            <person name="Tapia R."/>
            <person name="Land M."/>
            <person name="Hauser L."/>
            <person name="Kyrpides N."/>
            <person name="Ivanova N."/>
            <person name="Pagani I."/>
            <person name="Jebbar M."/>
            <person name="Vannier P."/>
            <person name="Oger P."/>
            <person name="Cario A."/>
            <person name="Bartlett D."/>
            <person name="Noll K.M."/>
            <person name="Woyke T."/>
        </authorList>
    </citation>
    <scope>NUCLEOTIDE SEQUENCE [LARGE SCALE GENOMIC DNA]</scope>
    <source>
        <strain evidence="3">DSM 14283 / JCM 11233 / KA3</strain>
    </source>
</reference>
<dbReference type="CDD" id="cd01048">
    <property type="entry name" value="Ferritin_like_AB2"/>
    <property type="match status" value="1"/>
</dbReference>
<gene>
    <name evidence="2" type="ordered locus">Marpi_2073</name>
</gene>
<dbReference type="InterPro" id="IPR009078">
    <property type="entry name" value="Ferritin-like_SF"/>
</dbReference>
<organism evidence="2 3">
    <name type="scientific">Marinitoga piezophila (strain DSM 14283 / JCM 11233 / KA3)</name>
    <dbReference type="NCBI Taxonomy" id="443254"/>
    <lineage>
        <taxon>Bacteria</taxon>
        <taxon>Thermotogati</taxon>
        <taxon>Thermotogota</taxon>
        <taxon>Thermotogae</taxon>
        <taxon>Petrotogales</taxon>
        <taxon>Petrotogaceae</taxon>
        <taxon>Marinitoga</taxon>
    </lineage>
</organism>
<sequence>MKKGLLLGSMILILVIMSFAGGFFNNPAAAVEALPVQELSASEIDGLLQMREEEKLARDVYLTLYDIWGVQTFYNIAQSEQTHMNAVKTILDKYDIEDPITDYTVGVFKNEELKKLYDQLVEQGKTSIIDALKVGATIEDLDIYDLEELIKETDNEDIKVVYENLKFGSENHMRAFVGLLERYNETYSAQYISPDELSDILNGSENAQPGNGYRGGRK</sequence>
<dbReference type="Gene3D" id="1.20.1260.10">
    <property type="match status" value="1"/>
</dbReference>